<protein>
    <submittedName>
        <fullName evidence="2">Uncharacterized protein</fullName>
    </submittedName>
</protein>
<dbReference type="RefSeq" id="WP_114206145.1">
    <property type="nucleotide sequence ID" value="NZ_CP030840.1"/>
</dbReference>
<reference evidence="2 3" key="1">
    <citation type="journal article" date="2018" name="Front. Microbiol.">
        <title>Hydrolytic Capabilities as a Key to Environmental Success: Chitinolytic and Cellulolytic Acidobacteria From Acidic Sub-arctic Soils and Boreal Peatlands.</title>
        <authorList>
            <person name="Belova S.E."/>
            <person name="Ravin N.V."/>
            <person name="Pankratov T.A."/>
            <person name="Rakitin A.L."/>
            <person name="Ivanova A.A."/>
            <person name="Beletsky A.V."/>
            <person name="Mardanov A.V."/>
            <person name="Sinninghe Damste J.S."/>
            <person name="Dedysh S.N."/>
        </authorList>
    </citation>
    <scope>NUCLEOTIDE SEQUENCE [LARGE SCALE GENOMIC DNA]</scope>
    <source>
        <strain evidence="2 3">SBC82</strain>
    </source>
</reference>
<evidence type="ECO:0000256" key="1">
    <source>
        <dbReference type="SAM" id="MobiDB-lite"/>
    </source>
</evidence>
<organism evidence="2 3">
    <name type="scientific">Acidisarcina polymorpha</name>
    <dbReference type="NCBI Taxonomy" id="2211140"/>
    <lineage>
        <taxon>Bacteria</taxon>
        <taxon>Pseudomonadati</taxon>
        <taxon>Acidobacteriota</taxon>
        <taxon>Terriglobia</taxon>
        <taxon>Terriglobales</taxon>
        <taxon>Acidobacteriaceae</taxon>
        <taxon>Acidisarcina</taxon>
    </lineage>
</organism>
<name>A0A2Z5FVT7_9BACT</name>
<feature type="compositionally biased region" description="Basic and acidic residues" evidence="1">
    <location>
        <begin position="129"/>
        <end position="140"/>
    </location>
</feature>
<dbReference type="AlphaFoldDB" id="A0A2Z5FVT7"/>
<dbReference type="KEGG" id="abas:ACPOL_1178"/>
<proteinExistence type="predicted"/>
<accession>A0A2Z5FVT7</accession>
<gene>
    <name evidence="2" type="ORF">ACPOL_1178</name>
</gene>
<dbReference type="Proteomes" id="UP000253606">
    <property type="component" value="Chromosome"/>
</dbReference>
<evidence type="ECO:0000313" key="2">
    <source>
        <dbReference type="EMBL" id="AXC10526.1"/>
    </source>
</evidence>
<feature type="compositionally biased region" description="Low complexity" evidence="1">
    <location>
        <begin position="92"/>
        <end position="107"/>
    </location>
</feature>
<dbReference type="OrthoDB" id="121516at2"/>
<dbReference type="EMBL" id="CP030840">
    <property type="protein sequence ID" value="AXC10526.1"/>
    <property type="molecule type" value="Genomic_DNA"/>
</dbReference>
<feature type="region of interest" description="Disordered" evidence="1">
    <location>
        <begin position="92"/>
        <end position="140"/>
    </location>
</feature>
<keyword evidence="3" id="KW-1185">Reference proteome</keyword>
<sequence>MSFTSRSLLSNEGTARGIPQLNSGPLTTLLALLSSLNLYRSAWLRSAAFAMTAWLALPIALAQSSLEYSSLPDAPKPAASIQLADLSLSGISPQAASQQAPPDANSSTPPPPQSSAPAASVQTEPLSPEQKKQAEEQLKKQEQQRILGVIPAFNSVYEGSVPPLTPGQKFKLMFKSTTDPYVFAFAAVTAGIGQAQDSHAAYGQGIQGYAKRFGANYADTADGNFWGNAVLPVVLHEDPRYFRLGHGSFPHRLLYSMSTTVVCRRDDGTRGPNYANVMGNLIAGGISNVYYPEADRGLGQTFQSAATVTAEGMIGAALIEFWPDVTHHYHLKRQAKRDAAAAAARNANPSGTAPQ</sequence>
<evidence type="ECO:0000313" key="3">
    <source>
        <dbReference type="Proteomes" id="UP000253606"/>
    </source>
</evidence>